<evidence type="ECO:0000313" key="2">
    <source>
        <dbReference type="Proteomes" id="UP000199169"/>
    </source>
</evidence>
<keyword evidence="2" id="KW-1185">Reference proteome</keyword>
<evidence type="ECO:0000313" key="1">
    <source>
        <dbReference type="EMBL" id="SBT03480.1"/>
    </source>
</evidence>
<reference evidence="1 2" key="1">
    <citation type="submission" date="2016-06" db="EMBL/GenBank/DDBJ databases">
        <authorList>
            <person name="Kjaerup R.B."/>
            <person name="Dalgaard T.S."/>
            <person name="Juul-Madsen H.R."/>
        </authorList>
    </citation>
    <scope>NUCLEOTIDE SEQUENCE [LARGE SCALE GENOMIC DNA]</scope>
    <source>
        <strain evidence="1">3</strain>
    </source>
</reference>
<gene>
    <name evidence="1" type="ORF">ACCAA_1040006</name>
</gene>
<dbReference type="Proteomes" id="UP000199169">
    <property type="component" value="Unassembled WGS sequence"/>
</dbReference>
<name>A0A1A8XE82_9PROT</name>
<dbReference type="AlphaFoldDB" id="A0A1A8XE82"/>
<dbReference type="EMBL" id="FLQX01000007">
    <property type="protein sequence ID" value="SBT03480.1"/>
    <property type="molecule type" value="Genomic_DNA"/>
</dbReference>
<proteinExistence type="predicted"/>
<sequence length="114" mass="12374">MDGVHGLADVLLARPLIRQGAMGDQCQVEATEGCKSPVDDHRMTIKFVQIGNLLMSPVAGTHSEIIGYRRESLGVASDKEESNFRSCQSTCRCFGNGRCRAKDENALHGLILAL</sequence>
<protein>
    <submittedName>
        <fullName evidence="1">Uncharacterized protein</fullName>
    </submittedName>
</protein>
<organism evidence="1 2">
    <name type="scientific">Candidatus Accumulibacter aalborgensis</name>
    <dbReference type="NCBI Taxonomy" id="1860102"/>
    <lineage>
        <taxon>Bacteria</taxon>
        <taxon>Pseudomonadati</taxon>
        <taxon>Pseudomonadota</taxon>
        <taxon>Betaproteobacteria</taxon>
        <taxon>Candidatus Accumulibacter</taxon>
    </lineage>
</organism>
<accession>A0A1A8XE82</accession>